<protein>
    <submittedName>
        <fullName evidence="3">Uncharacterized protein LOC104767752</fullName>
    </submittedName>
</protein>
<name>A0ABM0XRU8_CAMSA</name>
<proteinExistence type="predicted"/>
<feature type="region of interest" description="Disordered" evidence="1">
    <location>
        <begin position="225"/>
        <end position="258"/>
    </location>
</feature>
<keyword evidence="2" id="KW-1185">Reference proteome</keyword>
<reference evidence="3" key="2">
    <citation type="submission" date="2025-08" db="UniProtKB">
        <authorList>
            <consortium name="RefSeq"/>
        </authorList>
    </citation>
    <scope>IDENTIFICATION</scope>
    <source>
        <tissue evidence="3">Leaf</tissue>
    </source>
</reference>
<feature type="compositionally biased region" description="Basic residues" evidence="1">
    <location>
        <begin position="240"/>
        <end position="249"/>
    </location>
</feature>
<evidence type="ECO:0000313" key="2">
    <source>
        <dbReference type="Proteomes" id="UP000694864"/>
    </source>
</evidence>
<gene>
    <name evidence="3" type="primary">LOC104767752</name>
</gene>
<evidence type="ECO:0000256" key="1">
    <source>
        <dbReference type="SAM" id="MobiDB-lite"/>
    </source>
</evidence>
<dbReference type="PANTHER" id="PTHR47481">
    <property type="match status" value="1"/>
</dbReference>
<dbReference type="Pfam" id="PF14223">
    <property type="entry name" value="Retrotran_gag_2"/>
    <property type="match status" value="1"/>
</dbReference>
<dbReference type="GeneID" id="104767752"/>
<evidence type="ECO:0000313" key="3">
    <source>
        <dbReference type="RefSeq" id="XP_010490036.1"/>
    </source>
</evidence>
<accession>A0ABM0XRU8</accession>
<organism evidence="2 3">
    <name type="scientific">Camelina sativa</name>
    <name type="common">False flax</name>
    <name type="synonym">Myagrum sativum</name>
    <dbReference type="NCBI Taxonomy" id="90675"/>
    <lineage>
        <taxon>Eukaryota</taxon>
        <taxon>Viridiplantae</taxon>
        <taxon>Streptophyta</taxon>
        <taxon>Embryophyta</taxon>
        <taxon>Tracheophyta</taxon>
        <taxon>Spermatophyta</taxon>
        <taxon>Magnoliopsida</taxon>
        <taxon>eudicotyledons</taxon>
        <taxon>Gunneridae</taxon>
        <taxon>Pentapetalae</taxon>
        <taxon>rosids</taxon>
        <taxon>malvids</taxon>
        <taxon>Brassicales</taxon>
        <taxon>Brassicaceae</taxon>
        <taxon>Camelineae</taxon>
        <taxon>Camelina</taxon>
    </lineage>
</organism>
<dbReference type="Proteomes" id="UP000694864">
    <property type="component" value="Chromosome 19"/>
</dbReference>
<dbReference type="RefSeq" id="XP_010490036.1">
    <property type="nucleotide sequence ID" value="XM_010491734.1"/>
</dbReference>
<dbReference type="PANTHER" id="PTHR47481:SF10">
    <property type="entry name" value="COPIA-LIKE POLYPROTEIN_RETROTRANSPOSON"/>
    <property type="match status" value="1"/>
</dbReference>
<reference evidence="2" key="1">
    <citation type="journal article" date="2014" name="Nat. Commun.">
        <title>The emerging biofuel crop Camelina sativa retains a highly undifferentiated hexaploid genome structure.</title>
        <authorList>
            <person name="Kagale S."/>
            <person name="Koh C."/>
            <person name="Nixon J."/>
            <person name="Bollina V."/>
            <person name="Clarke W.E."/>
            <person name="Tuteja R."/>
            <person name="Spillane C."/>
            <person name="Robinson S.J."/>
            <person name="Links M.G."/>
            <person name="Clarke C."/>
            <person name="Higgins E.E."/>
            <person name="Huebert T."/>
            <person name="Sharpe A.G."/>
            <person name="Parkin I.A."/>
        </authorList>
    </citation>
    <scope>NUCLEOTIDE SEQUENCE [LARGE SCALE GENOMIC DNA]</scope>
    <source>
        <strain evidence="2">cv. DH55</strain>
    </source>
</reference>
<sequence length="382" mass="43206">MALSMELYSQPVLNISNYVTVKLTERNYLLWKMQFESFLSRQGLLGFVNGSTPQPEPTLTTHITSYDTVTPNPAYQAWIWSDQVVRVWLLGSLSEDILTEVIKTTTSQEVWVFLASEFNKVSSSRSFGLRRKLQNTEKKDMPMLEYLRELKSVFEQLESIGSPVSETMKLFAALNGLGREYEPIKTSIERILDSTPSPTLEDVIPLLTAYNDRLQAYNEESDIAPHLPFNTHRSGYNNRGRGRSQRSRGRGSYSNKGRRFHQQISPFDTSSLDFVVSGYSIHGRPVCQICRKVGHGAFKCWHRFDNTYHSDLPAALAALGITDVQYQAGHKWTTDSGATAHITSSQNHLQQSKQYLGGVQTVGTEWRLRHAARPSVSGMDVM</sequence>